<evidence type="ECO:0000256" key="1">
    <source>
        <dbReference type="ARBA" id="ARBA00004123"/>
    </source>
</evidence>
<feature type="compositionally biased region" description="Basic and acidic residues" evidence="3">
    <location>
        <begin position="406"/>
        <end position="422"/>
    </location>
</feature>
<feature type="compositionally biased region" description="Acidic residues" evidence="3">
    <location>
        <begin position="505"/>
        <end position="519"/>
    </location>
</feature>
<dbReference type="InterPro" id="IPR008501">
    <property type="entry name" value="THOC7/Mft1"/>
</dbReference>
<evidence type="ECO:0000256" key="3">
    <source>
        <dbReference type="SAM" id="MobiDB-lite"/>
    </source>
</evidence>
<gene>
    <name evidence="4" type="ORF">BN1708_007621</name>
</gene>
<organism evidence="4 5">
    <name type="scientific">Verticillium longisporum</name>
    <name type="common">Verticillium dahliae var. longisporum</name>
    <dbReference type="NCBI Taxonomy" id="100787"/>
    <lineage>
        <taxon>Eukaryota</taxon>
        <taxon>Fungi</taxon>
        <taxon>Dikarya</taxon>
        <taxon>Ascomycota</taxon>
        <taxon>Pezizomycotina</taxon>
        <taxon>Sordariomycetes</taxon>
        <taxon>Hypocreomycetidae</taxon>
        <taxon>Glomerellales</taxon>
        <taxon>Plectosphaerellaceae</taxon>
        <taxon>Verticillium</taxon>
    </lineage>
</organism>
<protein>
    <recommendedName>
        <fullName evidence="6">Tho complex subunit 7/Mft1p</fullName>
    </recommendedName>
</protein>
<sequence>MSSWELLNDAEENELHKSRLLNIEEKPLKRITKRLAAISTIIATKAAQQPTPPPDAADADAMAAAASVDPGALHRERALLREDLALDFAAFDSSIARLQFLLDANERERARYAADQQRILDECQAVRDNNAALRARLDVARGTLRQRKEFDRLADDITNKSMLRPRDDQRVALQKLEEECAGLERESETYNDTWGERKEQFARIMDEAMRLRRQIRDEKEEVERREGMNEDGEEDGEVSRAGGSRGTTPRPEGDAGTPRPNGTSGGRTPAPESQAEEGHGLKPRPEGLGSLSRGGSLAPSQAGTPRHQVDDDGDDDIEEGEDVEMDDSRQTNAHNSGADTPQITVAAPGGDSMESMLRPRDDQRVALRKLEEECAGLERESDTYNDTWGERKEQFARIMDEAMRLRRQIRDEKEEVERREGMNEDGEEDGEVSRAGGSRGTTPRPEGDAGTPRPNGTSGGRTPAPESQAEEGHGLKPRPEALGSLSRGGSLAPSQAGTPRHQADDDGDDDIEEGEDVEMDDSRQTNAHNSGADTPQITVAAPGGDSMEVDS</sequence>
<feature type="region of interest" description="Disordered" evidence="3">
    <location>
        <begin position="219"/>
        <end position="363"/>
    </location>
</feature>
<feature type="region of interest" description="Disordered" evidence="3">
    <location>
        <begin position="406"/>
        <end position="551"/>
    </location>
</feature>
<feature type="compositionally biased region" description="Low complexity" evidence="3">
    <location>
        <begin position="287"/>
        <end position="297"/>
    </location>
</feature>
<dbReference type="STRING" id="100787.A0A0G4MVG2"/>
<evidence type="ECO:0000256" key="2">
    <source>
        <dbReference type="ARBA" id="ARBA00023242"/>
    </source>
</evidence>
<feature type="compositionally biased region" description="Basic and acidic residues" evidence="3">
    <location>
        <begin position="219"/>
        <end position="228"/>
    </location>
</feature>
<proteinExistence type="predicted"/>
<feature type="compositionally biased region" description="Polar residues" evidence="3">
    <location>
        <begin position="524"/>
        <end position="537"/>
    </location>
</feature>
<feature type="compositionally biased region" description="Acidic residues" evidence="3">
    <location>
        <begin position="311"/>
        <end position="325"/>
    </location>
</feature>
<feature type="compositionally biased region" description="Basic and acidic residues" evidence="3">
    <location>
        <begin position="470"/>
        <end position="479"/>
    </location>
</feature>
<evidence type="ECO:0000313" key="4">
    <source>
        <dbReference type="EMBL" id="CRK38015.1"/>
    </source>
</evidence>
<keyword evidence="2" id="KW-0539">Nucleus</keyword>
<dbReference type="Pfam" id="PF05615">
    <property type="entry name" value="THOC7"/>
    <property type="match status" value="1"/>
</dbReference>
<feature type="compositionally biased region" description="Polar residues" evidence="3">
    <location>
        <begin position="330"/>
        <end position="343"/>
    </location>
</feature>
<evidence type="ECO:0000313" key="5">
    <source>
        <dbReference type="Proteomes" id="UP000044602"/>
    </source>
</evidence>
<name>A0A0G4MVG2_VERLO</name>
<dbReference type="Proteomes" id="UP000044602">
    <property type="component" value="Unassembled WGS sequence"/>
</dbReference>
<dbReference type="EMBL" id="CVQH01025194">
    <property type="protein sequence ID" value="CRK38015.1"/>
    <property type="molecule type" value="Genomic_DNA"/>
</dbReference>
<comment type="subcellular location">
    <subcellularLocation>
        <location evidence="1">Nucleus</location>
    </subcellularLocation>
</comment>
<accession>A0A0G4MVG2</accession>
<dbReference type="GO" id="GO:0006397">
    <property type="term" value="P:mRNA processing"/>
    <property type="evidence" value="ECO:0007669"/>
    <property type="project" value="InterPro"/>
</dbReference>
<reference evidence="4 5" key="1">
    <citation type="submission" date="2015-05" db="EMBL/GenBank/DDBJ databases">
        <authorList>
            <person name="Wang D.B."/>
            <person name="Wang M."/>
        </authorList>
    </citation>
    <scope>NUCLEOTIDE SEQUENCE [LARGE SCALE GENOMIC DNA]</scope>
    <source>
        <strain evidence="4">VL1</strain>
    </source>
</reference>
<keyword evidence="5" id="KW-1185">Reference proteome</keyword>
<dbReference type="AlphaFoldDB" id="A0A0G4MVG2"/>
<dbReference type="GO" id="GO:0000445">
    <property type="term" value="C:THO complex part of transcription export complex"/>
    <property type="evidence" value="ECO:0007669"/>
    <property type="project" value="InterPro"/>
</dbReference>
<feature type="compositionally biased region" description="Basic and acidic residues" evidence="3">
    <location>
        <begin position="276"/>
        <end position="285"/>
    </location>
</feature>
<evidence type="ECO:0008006" key="6">
    <source>
        <dbReference type="Google" id="ProtNLM"/>
    </source>
</evidence>